<comment type="caution">
    <text evidence="8">The sequence shown here is derived from an EMBL/GenBank/DDBJ whole genome shotgun (WGS) entry which is preliminary data.</text>
</comment>
<dbReference type="Pfam" id="PF07899">
    <property type="entry name" value="Frigida"/>
    <property type="match status" value="1"/>
</dbReference>
<feature type="compositionally biased region" description="Basic and acidic residues" evidence="7">
    <location>
        <begin position="31"/>
        <end position="58"/>
    </location>
</feature>
<keyword evidence="2 5" id="KW-0217">Developmental protein</keyword>
<keyword evidence="3 5" id="KW-0221">Differentiation</keyword>
<comment type="similarity">
    <text evidence="1 5">Belongs to the Frigida family.</text>
</comment>
<accession>A0AAW2CAA1</accession>
<gene>
    <name evidence="8" type="ORF">SO802_019922</name>
</gene>
<dbReference type="InterPro" id="IPR012474">
    <property type="entry name" value="Frigida"/>
</dbReference>
<evidence type="ECO:0000256" key="4">
    <source>
        <dbReference type="ARBA" id="ARBA00023089"/>
    </source>
</evidence>
<feature type="coiled-coil region" evidence="6">
    <location>
        <begin position="75"/>
        <end position="102"/>
    </location>
</feature>
<reference evidence="8 9" key="1">
    <citation type="submission" date="2024-01" db="EMBL/GenBank/DDBJ databases">
        <title>A telomere-to-telomere, gap-free genome of sweet tea (Lithocarpus litseifolius).</title>
        <authorList>
            <person name="Zhou J."/>
        </authorList>
    </citation>
    <scope>NUCLEOTIDE SEQUENCE [LARGE SCALE GENOMIC DNA]</scope>
    <source>
        <strain evidence="8">Zhou-2022a</strain>
        <tissue evidence="8">Leaf</tissue>
    </source>
</reference>
<evidence type="ECO:0000256" key="5">
    <source>
        <dbReference type="RuleBase" id="RU364012"/>
    </source>
</evidence>
<evidence type="ECO:0000256" key="7">
    <source>
        <dbReference type="SAM" id="MobiDB-lite"/>
    </source>
</evidence>
<feature type="region of interest" description="Disordered" evidence="7">
    <location>
        <begin position="119"/>
        <end position="147"/>
    </location>
</feature>
<dbReference type="Proteomes" id="UP001459277">
    <property type="component" value="Unassembled WGS sequence"/>
</dbReference>
<name>A0AAW2CAA1_9ROSI</name>
<evidence type="ECO:0000256" key="2">
    <source>
        <dbReference type="ARBA" id="ARBA00022473"/>
    </source>
</evidence>
<sequence>MAMKADEDDVAAGVKEEDDSEESLAASIISEIKREEEEKTVLVKEEARESLDESQKQKPEFMKSVVELDGLSIAIHSFTRRLDELQKHLEFIENTIESRSKQLLLVENTNLVVVETITEEEEELGEEKDAAAQGGEGEEEVPSSRGTKSEVEYLCEMMCSRSLRKYIASNMSDEAKLREEVPAALKFAPKPAKLVLDCIGRFYLQGSKAYTKNSPMIPARQASLLILEFFLLSDCDCDNGNVESLNEKEKDEAHAAALAWRKRLVTEGGLSRATPIDARGLLLFIASFGIPSRFSNQDLRDLILLTILSTQNISTALRRSPLLLARIPDIIEEMMKNGRSVEAVDVAYTFGVEEKFHPQTILTSFLRKSKEAWKRTRAVAHGSTVLKEANEKQLAALKSVIRCLEDHKIDPTKLLPGWRIKENIINLEKEISDLDNKIEDKVMRKRKADEIQSSNQMKSQGMKRLFFTARAPPLMSPPVGGMQEQRVITQVESKSSYDGLMPVNLLDGEQSGHVSNYATASFKPHGSGAGFLPKNVLGATVIGPAYGWHGHGIGDATFRERSIGQGFVGQPASLEGFPGVPNSPRSVDVTDRSTTSDLYRFADTVLEGEAGQGSGSHKVGPLSAVLPAHNSYYLY</sequence>
<organism evidence="8 9">
    <name type="scientific">Lithocarpus litseifolius</name>
    <dbReference type="NCBI Taxonomy" id="425828"/>
    <lineage>
        <taxon>Eukaryota</taxon>
        <taxon>Viridiplantae</taxon>
        <taxon>Streptophyta</taxon>
        <taxon>Embryophyta</taxon>
        <taxon>Tracheophyta</taxon>
        <taxon>Spermatophyta</taxon>
        <taxon>Magnoliopsida</taxon>
        <taxon>eudicotyledons</taxon>
        <taxon>Gunneridae</taxon>
        <taxon>Pentapetalae</taxon>
        <taxon>rosids</taxon>
        <taxon>fabids</taxon>
        <taxon>Fagales</taxon>
        <taxon>Fagaceae</taxon>
        <taxon>Lithocarpus</taxon>
    </lineage>
</organism>
<dbReference type="GO" id="GO:0030154">
    <property type="term" value="P:cell differentiation"/>
    <property type="evidence" value="ECO:0007669"/>
    <property type="project" value="UniProtKB-KW"/>
</dbReference>
<dbReference type="EMBL" id="JAZDWU010000007">
    <property type="protein sequence ID" value="KAK9995236.1"/>
    <property type="molecule type" value="Genomic_DNA"/>
</dbReference>
<keyword evidence="9" id="KW-1185">Reference proteome</keyword>
<protein>
    <recommendedName>
        <fullName evidence="5">FRIGIDA-like protein</fullName>
    </recommendedName>
</protein>
<evidence type="ECO:0000256" key="3">
    <source>
        <dbReference type="ARBA" id="ARBA00022782"/>
    </source>
</evidence>
<keyword evidence="6" id="KW-0175">Coiled coil</keyword>
<dbReference type="GO" id="GO:0009908">
    <property type="term" value="P:flower development"/>
    <property type="evidence" value="ECO:0007669"/>
    <property type="project" value="UniProtKB-KW"/>
</dbReference>
<feature type="coiled-coil region" evidence="6">
    <location>
        <begin position="387"/>
        <end position="444"/>
    </location>
</feature>
<keyword evidence="4 5" id="KW-0287">Flowering</keyword>
<feature type="region of interest" description="Disordered" evidence="7">
    <location>
        <begin position="1"/>
        <end position="58"/>
    </location>
</feature>
<dbReference type="PANTHER" id="PTHR31791:SF49">
    <property type="entry name" value="INACTIVE PROTEIN FRIGIDA"/>
    <property type="match status" value="1"/>
</dbReference>
<dbReference type="AlphaFoldDB" id="A0AAW2CAA1"/>
<feature type="compositionally biased region" description="Acidic residues" evidence="7">
    <location>
        <begin position="1"/>
        <end position="22"/>
    </location>
</feature>
<evidence type="ECO:0000313" key="9">
    <source>
        <dbReference type="Proteomes" id="UP001459277"/>
    </source>
</evidence>
<dbReference type="PANTHER" id="PTHR31791">
    <property type="entry name" value="FRIGIDA-LIKE PROTEIN 3-RELATED"/>
    <property type="match status" value="1"/>
</dbReference>
<proteinExistence type="inferred from homology"/>
<evidence type="ECO:0000313" key="8">
    <source>
        <dbReference type="EMBL" id="KAK9995236.1"/>
    </source>
</evidence>
<evidence type="ECO:0000256" key="6">
    <source>
        <dbReference type="SAM" id="Coils"/>
    </source>
</evidence>
<evidence type="ECO:0000256" key="1">
    <source>
        <dbReference type="ARBA" id="ARBA00008956"/>
    </source>
</evidence>